<proteinExistence type="predicted"/>
<feature type="domain" description="Tail spike" evidence="1">
    <location>
        <begin position="90"/>
        <end position="327"/>
    </location>
</feature>
<dbReference type="Gene3D" id="3.55.50.40">
    <property type="match status" value="1"/>
</dbReference>
<sequence length="501" mass="55099">MHLLTVRDMSGVEEPLSGFFVTRNNGEDGEKSISAVGVRTSFNQYGYDKLTNQTTLIYRDEEYIVKTSSESANSGRPSKEVTAIHRIFEDLKDRYVAEEKKGDMTLKDMVSFALSGTGYTFEVNTAGLKDKVNVDSFGWQTSYDLLRDALEQFEAEFDYSGTHILIAKEIGRKLEEPTFRFRYNINDPKNEIDTTEFKTYIRGFGKQNEDGSFAIQEEYTSPLAAYYGKKEAEPVREDSITDKVKLLEVMKKRLTDHLELSVSFSAVELQGAGFSDIRKGDYIWCIIDPLGLDVQLRAVSREDYSNPNQSAVFTFGKVKKKASSLVAGLEATRKGVAKVIDSKKGVLKSSAITKAGAATSQDLSAHTGNASIHVTSSEKTTWNNAAGKVSDLTAVDWSAPSIGNGWVTDTATPVQFGKDVTGTTYIRGVIKNGTIGLNAPVFNLPKDKRPAYPIYFNGYAGTSGATPYTFNAVIKTNGDVCIESSNNPTPSSFISLALQFK</sequence>
<reference evidence="3 4" key="1">
    <citation type="submission" date="2024-06" db="EMBL/GenBank/DDBJ databases">
        <title>Construction of an artificial bacterial consortium using nitrogen cycle bacteria from Cuatro Cienegas Basin and a mangrove forest.</title>
        <authorList>
            <person name="Aguilera-Najera D."/>
            <person name="Marquez-Cianci L."/>
            <person name="Martinez-Perez E."/>
            <person name="Rosas-Barrera M."/>
            <person name="Rodriguez-Cruz U.E."/>
            <person name="Tapia-Lopez R."/>
            <person name="Eguiarte L.E."/>
            <person name="Souza-Saldivar V."/>
        </authorList>
    </citation>
    <scope>NUCLEOTIDE SEQUENCE [LARGE SCALE GENOMIC DNA]</scope>
    <source>
        <strain evidence="3 4">S14-15</strain>
    </source>
</reference>
<dbReference type="InterPro" id="IPR010572">
    <property type="entry name" value="Tail_dom"/>
</dbReference>
<name>A0ABV1S2P3_BACAB</name>
<protein>
    <submittedName>
        <fullName evidence="3">Phage tail protein</fullName>
    </submittedName>
</protein>
<dbReference type="InterPro" id="IPR044051">
    <property type="entry name" value="Prophage_tail_N"/>
</dbReference>
<evidence type="ECO:0000313" key="3">
    <source>
        <dbReference type="EMBL" id="MER3120793.1"/>
    </source>
</evidence>
<evidence type="ECO:0000259" key="2">
    <source>
        <dbReference type="Pfam" id="PF18994"/>
    </source>
</evidence>
<dbReference type="Pfam" id="PF06605">
    <property type="entry name" value="Prophage_tail"/>
    <property type="match status" value="1"/>
</dbReference>
<dbReference type="Gene3D" id="6.20.110.10">
    <property type="match status" value="1"/>
</dbReference>
<organism evidence="3 4">
    <name type="scientific">Bacillus altitudinis</name>
    <dbReference type="NCBI Taxonomy" id="293387"/>
    <lineage>
        <taxon>Bacteria</taxon>
        <taxon>Bacillati</taxon>
        <taxon>Bacillota</taxon>
        <taxon>Bacilli</taxon>
        <taxon>Bacillales</taxon>
        <taxon>Bacillaceae</taxon>
        <taxon>Bacillus</taxon>
    </lineage>
</organism>
<gene>
    <name evidence="3" type="ORF">ABQG71_06275</name>
</gene>
<comment type="caution">
    <text evidence="3">The sequence shown here is derived from an EMBL/GenBank/DDBJ whole genome shotgun (WGS) entry which is preliminary data.</text>
</comment>
<dbReference type="RefSeq" id="WP_350385238.1">
    <property type="nucleotide sequence ID" value="NZ_JBEOME010000002.1"/>
</dbReference>
<evidence type="ECO:0000259" key="1">
    <source>
        <dbReference type="Pfam" id="PF06605"/>
    </source>
</evidence>
<dbReference type="EMBL" id="JBEOME010000002">
    <property type="protein sequence ID" value="MER3120793.1"/>
    <property type="molecule type" value="Genomic_DNA"/>
</dbReference>
<feature type="domain" description="Prophage endopeptidase tail N-terminal" evidence="2">
    <location>
        <begin position="13"/>
        <end position="85"/>
    </location>
</feature>
<keyword evidence="4" id="KW-1185">Reference proteome</keyword>
<dbReference type="Proteomes" id="UP001467674">
    <property type="component" value="Unassembled WGS sequence"/>
</dbReference>
<accession>A0ABV1S2P3</accession>
<dbReference type="Pfam" id="PF18994">
    <property type="entry name" value="Prophage_tailD1"/>
    <property type="match status" value="1"/>
</dbReference>
<evidence type="ECO:0000313" key="4">
    <source>
        <dbReference type="Proteomes" id="UP001467674"/>
    </source>
</evidence>